<dbReference type="Proteomes" id="UP001446871">
    <property type="component" value="Unassembled WGS sequence"/>
</dbReference>
<protein>
    <submittedName>
        <fullName evidence="1">Uncharacterized protein</fullName>
    </submittedName>
</protein>
<evidence type="ECO:0000313" key="2">
    <source>
        <dbReference type="Proteomes" id="UP001446871"/>
    </source>
</evidence>
<evidence type="ECO:0000313" key="1">
    <source>
        <dbReference type="EMBL" id="KAK8071945.1"/>
    </source>
</evidence>
<comment type="caution">
    <text evidence="1">The sequence shown here is derived from an EMBL/GenBank/DDBJ whole genome shotgun (WGS) entry which is preliminary data.</text>
</comment>
<organism evidence="1 2">
    <name type="scientific">Apiospora saccharicola</name>
    <dbReference type="NCBI Taxonomy" id="335842"/>
    <lineage>
        <taxon>Eukaryota</taxon>
        <taxon>Fungi</taxon>
        <taxon>Dikarya</taxon>
        <taxon>Ascomycota</taxon>
        <taxon>Pezizomycotina</taxon>
        <taxon>Sordariomycetes</taxon>
        <taxon>Xylariomycetidae</taxon>
        <taxon>Amphisphaeriales</taxon>
        <taxon>Apiosporaceae</taxon>
        <taxon>Apiospora</taxon>
    </lineage>
</organism>
<keyword evidence="2" id="KW-1185">Reference proteome</keyword>
<proteinExistence type="predicted"/>
<reference evidence="1 2" key="1">
    <citation type="submission" date="2023-01" db="EMBL/GenBank/DDBJ databases">
        <title>Analysis of 21 Apiospora genomes using comparative genomics revels a genus with tremendous synthesis potential of carbohydrate active enzymes and secondary metabolites.</title>
        <authorList>
            <person name="Sorensen T."/>
        </authorList>
    </citation>
    <scope>NUCLEOTIDE SEQUENCE [LARGE SCALE GENOMIC DNA]</scope>
    <source>
        <strain evidence="1 2">CBS 83171</strain>
    </source>
</reference>
<feature type="non-terminal residue" evidence="1">
    <location>
        <position position="1"/>
    </location>
</feature>
<gene>
    <name evidence="1" type="ORF">PG996_005293</name>
</gene>
<name>A0ABR1VP06_9PEZI</name>
<accession>A0ABR1VP06</accession>
<sequence>PAAIPRAIDAETFDYTDSSRTSEETFHFMGFEFLHRLNIVRLQTELISMKDDIFREPKTRYDHDKLDKLLSKYSNAIRNYNYVHEAHQLDHNTSERRKQRLKHKFSSIVLSPQHTPPFESHYYYLHDNSKHPAHDTLREKLRQMLPSSLSYSANEKIYRRMEFEEGLPPVEISPFVDKLVRLLVALLAVTMLVERTSLLGQEPHHFGYIHGSLRWCCFIWSEDFECGNIGGHSNIFGSSCGICWHQYLEQLD</sequence>
<dbReference type="EMBL" id="JAQQWM010000003">
    <property type="protein sequence ID" value="KAK8071945.1"/>
    <property type="molecule type" value="Genomic_DNA"/>
</dbReference>